<feature type="chain" id="PRO_5015612856" description="FAD-dependent oxidoreductase domain-containing protein 2" evidence="2">
    <location>
        <begin position="38"/>
        <end position="639"/>
    </location>
</feature>
<dbReference type="FunFam" id="3.50.50.60:FF:000300">
    <property type="entry name" value="FAD-dependent oxidoreductase domain-containing 2"/>
    <property type="match status" value="1"/>
</dbReference>
<dbReference type="PANTHER" id="PTHR43539">
    <property type="entry name" value="FLAVIN-BINDING MONOOXYGENASE-LIKE PROTEIN (AFU_ORTHOLOGUE AFUA_4G09220)"/>
    <property type="match status" value="1"/>
</dbReference>
<dbReference type="Proteomes" id="UP000245119">
    <property type="component" value="Linkage Group LG1"/>
</dbReference>
<accession>A0A2T7PXP9</accession>
<evidence type="ECO:0000313" key="4">
    <source>
        <dbReference type="Proteomes" id="UP000245119"/>
    </source>
</evidence>
<dbReference type="Gene3D" id="3.50.50.60">
    <property type="entry name" value="FAD/NAD(P)-binding domain"/>
    <property type="match status" value="2"/>
</dbReference>
<gene>
    <name evidence="3" type="ORF">C0Q70_00814</name>
</gene>
<proteinExistence type="predicted"/>
<comment type="caution">
    <text evidence="3">The sequence shown here is derived from an EMBL/GenBank/DDBJ whole genome shotgun (WGS) entry which is preliminary data.</text>
</comment>
<dbReference type="PANTHER" id="PTHR43539:SF23">
    <property type="entry name" value="FAD-DEPENDENT OXIDOREDUCTASE DOMAIN-CONTAINING PROTEIN 2"/>
    <property type="match status" value="1"/>
</dbReference>
<protein>
    <recommendedName>
        <fullName evidence="5">FAD-dependent oxidoreductase domain-containing protein 2</fullName>
    </recommendedName>
</protein>
<dbReference type="AlphaFoldDB" id="A0A2T7PXP9"/>
<dbReference type="Pfam" id="PF13738">
    <property type="entry name" value="Pyr_redox_3"/>
    <property type="match status" value="1"/>
</dbReference>
<name>A0A2T7PXP9_POMCA</name>
<evidence type="ECO:0008006" key="5">
    <source>
        <dbReference type="Google" id="ProtNLM"/>
    </source>
</evidence>
<dbReference type="InterPro" id="IPR036188">
    <property type="entry name" value="FAD/NAD-bd_sf"/>
</dbReference>
<dbReference type="GO" id="GO:0004497">
    <property type="term" value="F:monooxygenase activity"/>
    <property type="evidence" value="ECO:0007669"/>
    <property type="project" value="TreeGrafter"/>
</dbReference>
<feature type="signal peptide" evidence="2">
    <location>
        <begin position="1"/>
        <end position="37"/>
    </location>
</feature>
<dbReference type="GO" id="GO:0050660">
    <property type="term" value="F:flavin adenine dinucleotide binding"/>
    <property type="evidence" value="ECO:0007669"/>
    <property type="project" value="TreeGrafter"/>
</dbReference>
<dbReference type="GO" id="GO:0036503">
    <property type="term" value="P:ERAD pathway"/>
    <property type="evidence" value="ECO:0007669"/>
    <property type="project" value="TreeGrafter"/>
</dbReference>
<evidence type="ECO:0000313" key="3">
    <source>
        <dbReference type="EMBL" id="PVD38203.1"/>
    </source>
</evidence>
<organism evidence="3 4">
    <name type="scientific">Pomacea canaliculata</name>
    <name type="common">Golden apple snail</name>
    <dbReference type="NCBI Taxonomy" id="400727"/>
    <lineage>
        <taxon>Eukaryota</taxon>
        <taxon>Metazoa</taxon>
        <taxon>Spiralia</taxon>
        <taxon>Lophotrochozoa</taxon>
        <taxon>Mollusca</taxon>
        <taxon>Gastropoda</taxon>
        <taxon>Caenogastropoda</taxon>
        <taxon>Architaenioglossa</taxon>
        <taxon>Ampullarioidea</taxon>
        <taxon>Ampullariidae</taxon>
        <taxon>Pomacea</taxon>
    </lineage>
</organism>
<dbReference type="OrthoDB" id="66881at2759"/>
<dbReference type="PRINTS" id="PR00368">
    <property type="entry name" value="FADPNR"/>
</dbReference>
<dbReference type="SUPFAM" id="SSF51905">
    <property type="entry name" value="FAD/NAD(P)-binding domain"/>
    <property type="match status" value="1"/>
</dbReference>
<keyword evidence="4" id="KW-1185">Reference proteome</keyword>
<reference evidence="3 4" key="1">
    <citation type="submission" date="2018-04" db="EMBL/GenBank/DDBJ databases">
        <title>The genome of golden apple snail Pomacea canaliculata provides insight into stress tolerance and invasive adaptation.</title>
        <authorList>
            <person name="Liu C."/>
            <person name="Liu B."/>
            <person name="Ren Y."/>
            <person name="Zhang Y."/>
            <person name="Wang H."/>
            <person name="Li S."/>
            <person name="Jiang F."/>
            <person name="Yin L."/>
            <person name="Zhang G."/>
            <person name="Qian W."/>
            <person name="Fan W."/>
        </authorList>
    </citation>
    <scope>NUCLEOTIDE SEQUENCE [LARGE SCALE GENOMIC DNA]</scope>
    <source>
        <strain evidence="3">SZHN2017</strain>
        <tissue evidence="3">Muscle</tissue>
    </source>
</reference>
<dbReference type="GO" id="GO:0005788">
    <property type="term" value="C:endoplasmic reticulum lumen"/>
    <property type="evidence" value="ECO:0007669"/>
    <property type="project" value="TreeGrafter"/>
</dbReference>
<dbReference type="InterPro" id="IPR050982">
    <property type="entry name" value="Auxin_biosynth/cation_transpt"/>
</dbReference>
<evidence type="ECO:0000256" key="1">
    <source>
        <dbReference type="ARBA" id="ARBA00023002"/>
    </source>
</evidence>
<evidence type="ECO:0000256" key="2">
    <source>
        <dbReference type="SAM" id="SignalP"/>
    </source>
</evidence>
<dbReference type="EMBL" id="PZQS01000001">
    <property type="protein sequence ID" value="PVD38203.1"/>
    <property type="molecule type" value="Genomic_DNA"/>
</dbReference>
<sequence length="639" mass="73925">MTPRVSSLNALTSHTVALTVITSWAFLLLLLTPPSFALTSEPHRYHDYCIVGAGPAGLQLGFFLKRAGRDYIVFERSTIPGQFFVDYPRHRKLISINKRHTGRTNKEFNLRHDWNSLLSDDESLLFRNVPHADQLLRYLRDYQQRLGIKVQFSTEISNIHSLPDDTMPDGVLYYMNDQLNNSYSCKVLIIATGMGKPNIPAMKGIEYADGYESMSLNPEDYEGKSVLILGHGNSAFEVADRIYGVTNLIHMIARSRIRLSWATHYVGDLRGVNNALLDTYQLKSLDGLLETSVERFELKKRDGKIFFTFSYQDRSEFQKLLDNFPLREQYDKVIRCLGFTFDFSLFQNKSLARRSGRLKKFPAINYNYESSSHPGVFFAGTATHSLDFRKSAGGFIHGFRYTTRTLHRLLEWRYEKVLWPHQPIPMAHLMNQLLKRMNEASGLYQMFQILGDVIVLSKDGESAYWFEEFPINMLPEFTSRTGFSAKRMLVLVMEYGSEFSGEDKDNFRYDRAVSHPSKAHNSNFLHPVLYYYEKVPTELQMKTEGEEETFPRPAAIHHIVEDFLTSWDRPFSHIMPLRHFLDHITKTDLRDRFSQACFFEAMTHDNVGLLCKQRYLMGQGLSATPEMMIKTNLEGLWPK</sequence>
<keyword evidence="2" id="KW-0732">Signal</keyword>
<keyword evidence="1" id="KW-0560">Oxidoreductase</keyword>